<comment type="similarity">
    <text evidence="5">Belongs to the FtsA/MreB family.</text>
</comment>
<dbReference type="Proteomes" id="UP000823603">
    <property type="component" value="Unassembled WGS sequence"/>
</dbReference>
<evidence type="ECO:0000259" key="7">
    <source>
        <dbReference type="SMART" id="SM00842"/>
    </source>
</evidence>
<evidence type="ECO:0000256" key="5">
    <source>
        <dbReference type="HAMAP-Rule" id="MF_02033"/>
    </source>
</evidence>
<dbReference type="InterPro" id="IPR050696">
    <property type="entry name" value="FtsA/MreB"/>
</dbReference>
<evidence type="ECO:0000256" key="6">
    <source>
        <dbReference type="SAM" id="MobiDB-lite"/>
    </source>
</evidence>
<dbReference type="PANTHER" id="PTHR32432">
    <property type="entry name" value="CELL DIVISION PROTEIN FTSA-RELATED"/>
    <property type="match status" value="1"/>
</dbReference>
<sequence>MDEKHLVAIDLGTSKFTLTVARVNGYDIQIVYYKEVPAAGIRNSYVLNPSHVARTLRPAIESAERELDIKITQTVVGMPRYSVRQETNQGSIELNPEECITQDDINYLKDMAQQEYPLDNPKEVLFGAVAQSFSTSEDFQLIEKEIIGMASDKIEGNFKIFIGTKRYLKNIDLAFNELGIAVAGKYFTPDTTSRAVLTNAEIESGVALIDFGAGVTSVSIYSGSIMRYYAAIPFGGKSITHDIDTECKIFSETLAENIKLAHGICMPEKLQNMNEKILRINIGTTAQYKDLPVKYLSEVITCRVQEIMEAILFEIQKSGLADRLRSGIVLTGGGANLANCGNFLTELSGYSVRIGYPRPLFSGGGCIGVHEADAATSIGMILAAANDNCEECTVPEEYPSKNTSVVVEDLKETDTVQEDKKEQTPEPDHKDSLFDEDEIEKVKPEKPDKKKAERGKEKVKKVTWGDRLKKAVNQFTGSLYDNMNNEEI</sequence>
<reference evidence="8" key="2">
    <citation type="journal article" date="2021" name="PeerJ">
        <title>Extensive microbial diversity within the chicken gut microbiome revealed by metagenomics and culture.</title>
        <authorList>
            <person name="Gilroy R."/>
            <person name="Ravi A."/>
            <person name="Getino M."/>
            <person name="Pursley I."/>
            <person name="Horton D.L."/>
            <person name="Alikhan N.F."/>
            <person name="Baker D."/>
            <person name="Gharbi K."/>
            <person name="Hall N."/>
            <person name="Watson M."/>
            <person name="Adriaenssens E.M."/>
            <person name="Foster-Nyarko E."/>
            <person name="Jarju S."/>
            <person name="Secka A."/>
            <person name="Antonio M."/>
            <person name="Oren A."/>
            <person name="Chaudhuri R.R."/>
            <person name="La Ragione R."/>
            <person name="Hildebrand F."/>
            <person name="Pallen M.J."/>
        </authorList>
    </citation>
    <scope>NUCLEOTIDE SEQUENCE</scope>
    <source>
        <strain evidence="8">B2-22910</strain>
    </source>
</reference>
<dbReference type="GO" id="GO:0009898">
    <property type="term" value="C:cytoplasmic side of plasma membrane"/>
    <property type="evidence" value="ECO:0007669"/>
    <property type="project" value="UniProtKB-UniRule"/>
</dbReference>
<dbReference type="GO" id="GO:0032153">
    <property type="term" value="C:cell division site"/>
    <property type="evidence" value="ECO:0007669"/>
    <property type="project" value="UniProtKB-UniRule"/>
</dbReference>
<dbReference type="NCBIfam" id="TIGR01174">
    <property type="entry name" value="ftsA"/>
    <property type="match status" value="1"/>
</dbReference>
<keyword evidence="3 5" id="KW-0472">Membrane</keyword>
<keyword evidence="2 5" id="KW-0132">Cell division</keyword>
<keyword evidence="4 5" id="KW-0131">Cell cycle</keyword>
<dbReference type="Pfam" id="PF14450">
    <property type="entry name" value="FtsA"/>
    <property type="match status" value="1"/>
</dbReference>
<name>A0A9D9IGS1_9BACT</name>
<dbReference type="PIRSF" id="PIRSF003101">
    <property type="entry name" value="FtsA"/>
    <property type="match status" value="1"/>
</dbReference>
<proteinExistence type="inferred from homology"/>
<feature type="domain" description="SHS2" evidence="7">
    <location>
        <begin position="6"/>
        <end position="196"/>
    </location>
</feature>
<evidence type="ECO:0000256" key="2">
    <source>
        <dbReference type="ARBA" id="ARBA00022618"/>
    </source>
</evidence>
<evidence type="ECO:0000256" key="1">
    <source>
        <dbReference type="ARBA" id="ARBA00022475"/>
    </source>
</evidence>
<dbReference type="PANTHER" id="PTHR32432:SF4">
    <property type="entry name" value="CELL DIVISION PROTEIN FTSA"/>
    <property type="match status" value="1"/>
</dbReference>
<protein>
    <recommendedName>
        <fullName evidence="5">Cell division protein FtsA</fullName>
    </recommendedName>
</protein>
<dbReference type="AlphaFoldDB" id="A0A9D9IGS1"/>
<dbReference type="SMART" id="SM00842">
    <property type="entry name" value="FtsA"/>
    <property type="match status" value="1"/>
</dbReference>
<accession>A0A9D9IGS1</accession>
<dbReference type="InterPro" id="IPR020823">
    <property type="entry name" value="Cell_div_FtsA"/>
</dbReference>
<feature type="compositionally biased region" description="Basic and acidic residues" evidence="6">
    <location>
        <begin position="413"/>
        <end position="433"/>
    </location>
</feature>
<keyword evidence="1 5" id="KW-1003">Cell membrane</keyword>
<organism evidence="8 9">
    <name type="scientific">Candidatus Cryptobacteroides faecavium</name>
    <dbReference type="NCBI Taxonomy" id="2840762"/>
    <lineage>
        <taxon>Bacteria</taxon>
        <taxon>Pseudomonadati</taxon>
        <taxon>Bacteroidota</taxon>
        <taxon>Bacteroidia</taxon>
        <taxon>Bacteroidales</taxon>
        <taxon>Candidatus Cryptobacteroides</taxon>
    </lineage>
</organism>
<dbReference type="EMBL" id="JADIMB010000078">
    <property type="protein sequence ID" value="MBO8471219.1"/>
    <property type="molecule type" value="Genomic_DNA"/>
</dbReference>
<evidence type="ECO:0000256" key="4">
    <source>
        <dbReference type="ARBA" id="ARBA00023306"/>
    </source>
</evidence>
<dbReference type="InterPro" id="IPR043129">
    <property type="entry name" value="ATPase_NBD"/>
</dbReference>
<reference evidence="8" key="1">
    <citation type="submission" date="2020-10" db="EMBL/GenBank/DDBJ databases">
        <authorList>
            <person name="Gilroy R."/>
        </authorList>
    </citation>
    <scope>NUCLEOTIDE SEQUENCE</scope>
    <source>
        <strain evidence="8">B2-22910</strain>
    </source>
</reference>
<dbReference type="InterPro" id="IPR003494">
    <property type="entry name" value="SHS2_FtsA"/>
</dbReference>
<gene>
    <name evidence="5 8" type="primary">ftsA</name>
    <name evidence="8" type="ORF">IAB82_05420</name>
</gene>
<evidence type="ECO:0000313" key="9">
    <source>
        <dbReference type="Proteomes" id="UP000823603"/>
    </source>
</evidence>
<feature type="region of interest" description="Disordered" evidence="6">
    <location>
        <begin position="413"/>
        <end position="460"/>
    </location>
</feature>
<dbReference type="HAMAP" id="MF_02033">
    <property type="entry name" value="FtsA"/>
    <property type="match status" value="1"/>
</dbReference>
<dbReference type="Gene3D" id="3.30.420.40">
    <property type="match status" value="2"/>
</dbReference>
<dbReference type="SUPFAM" id="SSF53067">
    <property type="entry name" value="Actin-like ATPase domain"/>
    <property type="match status" value="2"/>
</dbReference>
<evidence type="ECO:0000256" key="3">
    <source>
        <dbReference type="ARBA" id="ARBA00023136"/>
    </source>
</evidence>
<comment type="function">
    <text evidence="5">Cell division protein that is involved in the assembly of the Z ring. May serve as a membrane anchor for the Z ring.</text>
</comment>
<feature type="compositionally biased region" description="Basic and acidic residues" evidence="6">
    <location>
        <begin position="440"/>
        <end position="456"/>
    </location>
</feature>
<dbReference type="GO" id="GO:0043093">
    <property type="term" value="P:FtsZ-dependent cytokinesis"/>
    <property type="evidence" value="ECO:0007669"/>
    <property type="project" value="UniProtKB-UniRule"/>
</dbReference>
<comment type="caution">
    <text evidence="8">The sequence shown here is derived from an EMBL/GenBank/DDBJ whole genome shotgun (WGS) entry which is preliminary data.</text>
</comment>
<comment type="subunit">
    <text evidence="5">Self-interacts. Interacts with FtsZ.</text>
</comment>
<evidence type="ECO:0000313" key="8">
    <source>
        <dbReference type="EMBL" id="MBO8471219.1"/>
    </source>
</evidence>
<comment type="subcellular location">
    <subcellularLocation>
        <location evidence="5">Cell membrane</location>
        <topology evidence="5">Peripheral membrane protein</topology>
        <orientation evidence="5">Cytoplasmic side</orientation>
    </subcellularLocation>
    <text evidence="5">Localizes to the Z ring in an FtsZ-dependent manner. Targeted to the membrane through a conserved C-terminal amphipathic helix.</text>
</comment>